<feature type="region of interest" description="Disordered" evidence="1">
    <location>
        <begin position="95"/>
        <end position="136"/>
    </location>
</feature>
<evidence type="ECO:0000256" key="1">
    <source>
        <dbReference type="SAM" id="MobiDB-lite"/>
    </source>
</evidence>
<reference evidence="2" key="1">
    <citation type="submission" date="2023-10" db="EMBL/GenBank/DDBJ databases">
        <authorList>
            <person name="Chen Y."/>
            <person name="Shah S."/>
            <person name="Dougan E. K."/>
            <person name="Thang M."/>
            <person name="Chan C."/>
        </authorList>
    </citation>
    <scope>NUCLEOTIDE SEQUENCE [LARGE SCALE GENOMIC DNA]</scope>
</reference>
<feature type="non-terminal residue" evidence="2">
    <location>
        <position position="270"/>
    </location>
</feature>
<sequence>APGDEGSTRPVLVHGPFGGAENVLLVAELHAGGGLGLGDALSPSETDVAVGPKVIGRRAGGHPVLCEGAAISDVESWRAQAFENAPSVAASALGLAEPPPAADDRPVDLRDTLRAPPGEAGGASAPREGRQVEQQAEGVRTLAVEWNEQGVRFKEWRRAVGEGSEEALGGCELRGAGAALHLWMSNFCRECGIYAASASEAATFDALGLGCLACREVAARRVARITEAHRVSPGQPAARGAGRVLTGASHHFHAVSPELRNFAIPAAPCE</sequence>
<organism evidence="2 3">
    <name type="scientific">Prorocentrum cordatum</name>
    <dbReference type="NCBI Taxonomy" id="2364126"/>
    <lineage>
        <taxon>Eukaryota</taxon>
        <taxon>Sar</taxon>
        <taxon>Alveolata</taxon>
        <taxon>Dinophyceae</taxon>
        <taxon>Prorocentrales</taxon>
        <taxon>Prorocentraceae</taxon>
        <taxon>Prorocentrum</taxon>
    </lineage>
</organism>
<keyword evidence="3" id="KW-1185">Reference proteome</keyword>
<dbReference type="Proteomes" id="UP001189429">
    <property type="component" value="Unassembled WGS sequence"/>
</dbReference>
<evidence type="ECO:0000313" key="2">
    <source>
        <dbReference type="EMBL" id="CAK0834039.1"/>
    </source>
</evidence>
<proteinExistence type="predicted"/>
<feature type="compositionally biased region" description="Low complexity" evidence="1">
    <location>
        <begin position="114"/>
        <end position="126"/>
    </location>
</feature>
<name>A0ABN9SQ40_9DINO</name>
<feature type="compositionally biased region" description="Basic and acidic residues" evidence="1">
    <location>
        <begin position="102"/>
        <end position="113"/>
    </location>
</feature>
<accession>A0ABN9SQ40</accession>
<dbReference type="EMBL" id="CAUYUJ010012486">
    <property type="protein sequence ID" value="CAK0834039.1"/>
    <property type="molecule type" value="Genomic_DNA"/>
</dbReference>
<evidence type="ECO:0000313" key="3">
    <source>
        <dbReference type="Proteomes" id="UP001189429"/>
    </source>
</evidence>
<feature type="non-terminal residue" evidence="2">
    <location>
        <position position="1"/>
    </location>
</feature>
<gene>
    <name evidence="2" type="ORF">PCOR1329_LOCUS31567</name>
</gene>
<protein>
    <submittedName>
        <fullName evidence="2">Uncharacterized protein</fullName>
    </submittedName>
</protein>
<comment type="caution">
    <text evidence="2">The sequence shown here is derived from an EMBL/GenBank/DDBJ whole genome shotgun (WGS) entry which is preliminary data.</text>
</comment>